<dbReference type="CDD" id="cd01364">
    <property type="entry name" value="KISc_BimC_Eg5"/>
    <property type="match status" value="1"/>
</dbReference>
<evidence type="ECO:0000313" key="18">
    <source>
        <dbReference type="Proteomes" id="UP000325577"/>
    </source>
</evidence>
<evidence type="ECO:0000256" key="10">
    <source>
        <dbReference type="ARBA" id="ARBA00046159"/>
    </source>
</evidence>
<dbReference type="Pfam" id="PF00225">
    <property type="entry name" value="Kinesin"/>
    <property type="match status" value="1"/>
</dbReference>
<dbReference type="InterPro" id="IPR027417">
    <property type="entry name" value="P-loop_NTPase"/>
</dbReference>
<evidence type="ECO:0000256" key="4">
    <source>
        <dbReference type="ARBA" id="ARBA00022737"/>
    </source>
</evidence>
<dbReference type="PROSITE" id="PS00411">
    <property type="entry name" value="KINESIN_MOTOR_1"/>
    <property type="match status" value="1"/>
</dbReference>
<dbReference type="InterPro" id="IPR047149">
    <property type="entry name" value="KIF11-like"/>
</dbReference>
<feature type="binding site" evidence="12">
    <location>
        <begin position="150"/>
        <end position="157"/>
    </location>
    <ligand>
        <name>ATP</name>
        <dbReference type="ChEBI" id="CHEBI:30616"/>
    </ligand>
</feature>
<feature type="coiled-coil region" evidence="14">
    <location>
        <begin position="495"/>
        <end position="557"/>
    </location>
</feature>
<feature type="region of interest" description="Disordered" evidence="15">
    <location>
        <begin position="17"/>
        <end position="61"/>
    </location>
</feature>
<dbReference type="GO" id="GO:0008017">
    <property type="term" value="F:microtubule binding"/>
    <property type="evidence" value="ECO:0007669"/>
    <property type="project" value="InterPro"/>
</dbReference>
<dbReference type="InterPro" id="IPR019821">
    <property type="entry name" value="Kinesin_motor_CS"/>
</dbReference>
<name>A0A5J4ZP26_9ASTE</name>
<dbReference type="GO" id="GO:0005876">
    <property type="term" value="C:spindle microtubule"/>
    <property type="evidence" value="ECO:0007669"/>
    <property type="project" value="TreeGrafter"/>
</dbReference>
<comment type="similarity">
    <text evidence="11">Belongs to the PPR family. PCMP-E subfamily.</text>
</comment>
<keyword evidence="3" id="KW-0493">Microtubule</keyword>
<sequence>MSQPAGQHIIGVYRTTIMDNSPSHQQRRRSLIPLSPSQTPWSSERASRDSRSSDDNSSNKQGVNVQVILRCRPLSEDEIRVRTQVVISCNELKREVNATQNISNKLIDRTFVFDKVFGSISQQKELYDQAIAPIVNEALEGYNCTIFAYGQTGTGKTYTMEGEGRKEKNGEFHNDAGVIPRAVQQIFDILEAQNTEYSMKVTFLELYNEEISDLLALDDKSKKPIVLMEDGKGAVFVRGLEEEIVCTADEIFKILEKGSARKHTAESLLNKQSNRSHSIFSVTINIKECTPKGEELIKCGKLNLVDLAGSENILRSGAREGRAREAGEINKSLLTLGRVINALVEQAEHVPYRDSKLTRLLRDSLGGKTKTCIIATVSPSIHCLEETLSTLDYAYRAKNIKNRPEVNQRVLKSAMIKDLYTEIDHLKQELHATREKNGIYIPRDRYLNEEAMKKVMAEKLERMKIESKFKDKQLMDLQELYTYQQQLTTELSEKLLRTKREFEQTEQALFVLEERCKQANETIKEKEYFIFNLLGSEKALTQQAFELRAELENAASEASSLFANIECKSKMEDRNRNLIKNFHSQLAQQLEVLHRTVADFVTQHEQQLKVIEENTQTFLSAKAKVTEELRLKLGKLKDVYGSGIKSLNDRAREIDEIFSYLLIFSEVSLEADAILNDLQSTLNNQEERMAAFAQQQHEEFADNEERQLLDKVAELLASSNTRKKKLVQSAVDDLRESATSRTSKLHQEMSNMQDFTLSVQEEWTSYMGKTEAHYTENTISVESGKNDNVEGLKQCMTKARMVAKQWQNAQESLLSLQRRNIDSVDWIIKGGMEANQMIFANFSSIASTTLEEADVANRSLISSTDYALKRDSDAHEKTNSLIASSCEDIREMKSIHSQNIIEITENARKCMIDEYMVDEPLCLTPRKILNLPSTESIEDLRTPSFDELLKAFRATIPEKQANGDVHKSSEAYELQILTNGGAYTQQALHRANGLDYTKYGRLIQQCTDRGLVCQAKQLHARLLLSSVVLDNFLASKLINFYAKSNHLREAHKVFDQIPYKNTFSWNAMLIGYCLHNMHIETLKLFSSFISSSSSTKPDNFTVTCVLKALSSLFPDIKLARIIHCFVLRNGFDLDIFVVNALVTYYSRCDDLASARTLFDMMPKRDLVSWNSMIAGYSQGGFYEDCKRLYSEMLGLEGLRPDGVTVVIVLQACAQSNDLVFGIEVHRFVIENKIELDLAICNSFITLYAKCGSLDYARELFEEMSEKDEITYGAIISGYMVHGFVDKAMDLFREMKSPGLSTWNAVISGMVQNNWHEGILDLIREMQRTGFRPNTVTLSTVLPTLSYFSNLKGVKEIHAYAVRNNFDRNIYVATAIIDTYAKLGFLHGAQKVFDQSRDRSVILWTAIISAYAAHGDANMALDLYDRMLKNGTLPDPVTFTAVLAACAHSGAVDEACKIFDAMLPKYGIQPLVEHYACMVGTLGRAGKLSEAVEFISKMPIEPSAKVWGALLNGASVSGDVELGKFVCDRLFEIEPENTGNFIIMANLFSRAGRWEEAEKVRERMKNIGLKKIAGSSWIETSGGLQSFIAKDVANERTEELYRMLDGLLELMREEGYVLMDEIDEESVCN</sequence>
<dbReference type="PANTHER" id="PTHR47970">
    <property type="entry name" value="KINESIN-LIKE PROTEIN KIF11"/>
    <property type="match status" value="1"/>
</dbReference>
<evidence type="ECO:0000256" key="3">
    <source>
        <dbReference type="ARBA" id="ARBA00022701"/>
    </source>
</evidence>
<keyword evidence="18" id="KW-1185">Reference proteome</keyword>
<evidence type="ECO:0000256" key="12">
    <source>
        <dbReference type="PROSITE-ProRule" id="PRU00283"/>
    </source>
</evidence>
<dbReference type="GO" id="GO:0051231">
    <property type="term" value="P:spindle elongation"/>
    <property type="evidence" value="ECO:0007669"/>
    <property type="project" value="TreeGrafter"/>
</dbReference>
<dbReference type="GO" id="GO:0005739">
    <property type="term" value="C:mitochondrion"/>
    <property type="evidence" value="ECO:0007669"/>
    <property type="project" value="UniProtKB-ARBA"/>
</dbReference>
<dbReference type="PRINTS" id="PR00380">
    <property type="entry name" value="KINESINHEAVY"/>
</dbReference>
<keyword evidence="8" id="KW-0206">Cytoskeleton</keyword>
<dbReference type="PROSITE" id="PS51375">
    <property type="entry name" value="PPR"/>
    <property type="match status" value="6"/>
</dbReference>
<feature type="repeat" description="PPR" evidence="13">
    <location>
        <begin position="1536"/>
        <end position="1570"/>
    </location>
</feature>
<dbReference type="GO" id="GO:0007018">
    <property type="term" value="P:microtubule-based movement"/>
    <property type="evidence" value="ECO:0007669"/>
    <property type="project" value="InterPro"/>
</dbReference>
<feature type="compositionally biased region" description="Basic and acidic residues" evidence="15">
    <location>
        <begin position="45"/>
        <end position="54"/>
    </location>
</feature>
<dbReference type="FunFam" id="1.25.40.10:FF:001537">
    <property type="entry name" value="Pentatricopeptide repeat-containing protein At2g37310"/>
    <property type="match status" value="1"/>
</dbReference>
<comment type="function">
    <text evidence="10">Responsible for microtubule translocation. May be important for the organization of phragmoplast-specific arrays of microtubules. Plays an essential role in stabilizing the mitotic spindle. Required during mitotic cytokinesis.</text>
</comment>
<evidence type="ECO:0000256" key="2">
    <source>
        <dbReference type="ARBA" id="ARBA00022490"/>
    </source>
</evidence>
<dbReference type="FunFam" id="3.40.850.10:FF:000019">
    <property type="entry name" value="Kinesin-like protein KIN-5D"/>
    <property type="match status" value="1"/>
</dbReference>
<proteinExistence type="inferred from homology"/>
<dbReference type="InterPro" id="IPR011990">
    <property type="entry name" value="TPR-like_helical_dom_sf"/>
</dbReference>
<evidence type="ECO:0000256" key="8">
    <source>
        <dbReference type="ARBA" id="ARBA00023212"/>
    </source>
</evidence>
<evidence type="ECO:0000256" key="7">
    <source>
        <dbReference type="ARBA" id="ARBA00023175"/>
    </source>
</evidence>
<dbReference type="FunFam" id="1.25.40.10:FF:000090">
    <property type="entry name" value="Pentatricopeptide repeat-containing protein, chloroplastic"/>
    <property type="match status" value="1"/>
</dbReference>
<reference evidence="17 18" key="1">
    <citation type="submission" date="2019-09" db="EMBL/GenBank/DDBJ databases">
        <title>A chromosome-level genome assembly of the Chinese tupelo Nyssa sinensis.</title>
        <authorList>
            <person name="Yang X."/>
            <person name="Kang M."/>
            <person name="Yang Y."/>
            <person name="Xiong H."/>
            <person name="Wang M."/>
            <person name="Zhang Z."/>
            <person name="Wang Z."/>
            <person name="Wu H."/>
            <person name="Ma T."/>
            <person name="Liu J."/>
            <person name="Xi Z."/>
        </authorList>
    </citation>
    <scope>NUCLEOTIDE SEQUENCE [LARGE SCALE GENOMIC DNA]</scope>
    <source>
        <strain evidence="17">J267</strain>
        <tissue evidence="17">Leaf</tissue>
    </source>
</reference>
<dbReference type="SMART" id="SM00129">
    <property type="entry name" value="KISc"/>
    <property type="match status" value="1"/>
</dbReference>
<dbReference type="Gene3D" id="1.25.40.10">
    <property type="entry name" value="Tetratricopeptide repeat domain"/>
    <property type="match status" value="5"/>
</dbReference>
<dbReference type="InterPro" id="IPR046848">
    <property type="entry name" value="E_motif"/>
</dbReference>
<dbReference type="FunFam" id="1.25.40.10:FF:000801">
    <property type="entry name" value="Pentatricopeptide repeat-containing protein"/>
    <property type="match status" value="1"/>
</dbReference>
<feature type="domain" description="Kinesin motor" evidence="16">
    <location>
        <begin position="64"/>
        <end position="400"/>
    </location>
</feature>
<evidence type="ECO:0000256" key="1">
    <source>
        <dbReference type="ARBA" id="ARBA00004186"/>
    </source>
</evidence>
<dbReference type="GO" id="GO:0072686">
    <property type="term" value="C:mitotic spindle"/>
    <property type="evidence" value="ECO:0007669"/>
    <property type="project" value="TreeGrafter"/>
</dbReference>
<evidence type="ECO:0000256" key="5">
    <source>
        <dbReference type="ARBA" id="ARBA00022741"/>
    </source>
</evidence>
<feature type="repeat" description="PPR" evidence="13">
    <location>
        <begin position="1236"/>
        <end position="1266"/>
    </location>
</feature>
<dbReference type="InterPro" id="IPR047241">
    <property type="entry name" value="KIF11-like_kin_motor_dom"/>
</dbReference>
<dbReference type="Pfam" id="PF01535">
    <property type="entry name" value="PPR"/>
    <property type="match status" value="4"/>
</dbReference>
<evidence type="ECO:0000256" key="11">
    <source>
        <dbReference type="ARBA" id="ARBA00061659"/>
    </source>
</evidence>
<keyword evidence="5 12" id="KW-0547">Nucleotide-binding</keyword>
<evidence type="ECO:0000256" key="14">
    <source>
        <dbReference type="SAM" id="Coils"/>
    </source>
</evidence>
<comment type="subcellular location">
    <subcellularLocation>
        <location evidence="1">Cytoplasm</location>
        <location evidence="1">Cytoskeleton</location>
        <location evidence="1">Spindle</location>
    </subcellularLocation>
</comment>
<evidence type="ECO:0000256" key="13">
    <source>
        <dbReference type="PROSITE-ProRule" id="PRU00708"/>
    </source>
</evidence>
<comment type="similarity">
    <text evidence="9">Belongs to the TRAFAC class myosin-kinesin ATPase superfamily. Kinesin family. KIN-5/BimC subfamily.</text>
</comment>
<protein>
    <recommendedName>
        <fullName evidence="16">Kinesin motor domain-containing protein</fullName>
    </recommendedName>
</protein>
<keyword evidence="4" id="KW-0677">Repeat</keyword>
<dbReference type="Pfam" id="PF13041">
    <property type="entry name" value="PPR_2"/>
    <property type="match status" value="2"/>
</dbReference>
<evidence type="ECO:0000256" key="6">
    <source>
        <dbReference type="ARBA" id="ARBA00022840"/>
    </source>
</evidence>
<organism evidence="17 18">
    <name type="scientific">Nyssa sinensis</name>
    <dbReference type="NCBI Taxonomy" id="561372"/>
    <lineage>
        <taxon>Eukaryota</taxon>
        <taxon>Viridiplantae</taxon>
        <taxon>Streptophyta</taxon>
        <taxon>Embryophyta</taxon>
        <taxon>Tracheophyta</taxon>
        <taxon>Spermatophyta</taxon>
        <taxon>Magnoliopsida</taxon>
        <taxon>eudicotyledons</taxon>
        <taxon>Gunneridae</taxon>
        <taxon>Pentapetalae</taxon>
        <taxon>asterids</taxon>
        <taxon>Cornales</taxon>
        <taxon>Nyssaceae</taxon>
        <taxon>Nyssa</taxon>
    </lineage>
</organism>
<feature type="repeat" description="PPR" evidence="13">
    <location>
        <begin position="1267"/>
        <end position="1301"/>
    </location>
</feature>
<dbReference type="SUPFAM" id="SSF48452">
    <property type="entry name" value="TPR-like"/>
    <property type="match status" value="1"/>
</dbReference>
<keyword evidence="14" id="KW-0175">Coiled coil</keyword>
<dbReference type="Proteomes" id="UP000325577">
    <property type="component" value="Linkage Group LG7"/>
</dbReference>
<dbReference type="GO" id="GO:0008574">
    <property type="term" value="F:plus-end-directed microtubule motor activity"/>
    <property type="evidence" value="ECO:0007669"/>
    <property type="project" value="TreeGrafter"/>
</dbReference>
<dbReference type="PROSITE" id="PS50067">
    <property type="entry name" value="KINESIN_MOTOR_2"/>
    <property type="match status" value="1"/>
</dbReference>
<dbReference type="GO" id="GO:0005524">
    <property type="term" value="F:ATP binding"/>
    <property type="evidence" value="ECO:0007669"/>
    <property type="project" value="UniProtKB-UniRule"/>
</dbReference>
<keyword evidence="2" id="KW-0963">Cytoplasm</keyword>
<evidence type="ECO:0000256" key="15">
    <source>
        <dbReference type="SAM" id="MobiDB-lite"/>
    </source>
</evidence>
<dbReference type="PANTHER" id="PTHR47970:SF9">
    <property type="entry name" value="KINESIN-LIKE PROTEIN KIN-5D"/>
    <property type="match status" value="1"/>
</dbReference>
<gene>
    <name evidence="17" type="ORF">F0562_016395</name>
</gene>
<dbReference type="InterPro" id="IPR036961">
    <property type="entry name" value="Kinesin_motor_dom_sf"/>
</dbReference>
<feature type="repeat" description="PPR" evidence="13">
    <location>
        <begin position="1399"/>
        <end position="1433"/>
    </location>
</feature>
<dbReference type="EMBL" id="CM018050">
    <property type="protein sequence ID" value="KAA8518831.1"/>
    <property type="molecule type" value="Genomic_DNA"/>
</dbReference>
<dbReference type="InterPro" id="IPR002885">
    <property type="entry name" value="PPR_rpt"/>
</dbReference>
<keyword evidence="6 12" id="KW-0067">ATP-binding</keyword>
<dbReference type="GO" id="GO:0090307">
    <property type="term" value="P:mitotic spindle assembly"/>
    <property type="evidence" value="ECO:0007669"/>
    <property type="project" value="TreeGrafter"/>
</dbReference>
<evidence type="ECO:0000313" key="17">
    <source>
        <dbReference type="EMBL" id="KAA8518831.1"/>
    </source>
</evidence>
<evidence type="ECO:0000256" key="9">
    <source>
        <dbReference type="ARBA" id="ARBA00034704"/>
    </source>
</evidence>
<dbReference type="OrthoDB" id="185373at2759"/>
<dbReference type="SUPFAM" id="SSF52540">
    <property type="entry name" value="P-loop containing nucleoside triphosphate hydrolases"/>
    <property type="match status" value="1"/>
</dbReference>
<feature type="repeat" description="PPR" evidence="13">
    <location>
        <begin position="1434"/>
        <end position="1469"/>
    </location>
</feature>
<evidence type="ECO:0000259" key="16">
    <source>
        <dbReference type="PROSITE" id="PS50067"/>
    </source>
</evidence>
<dbReference type="Gene3D" id="3.40.850.10">
    <property type="entry name" value="Kinesin motor domain"/>
    <property type="match status" value="1"/>
</dbReference>
<dbReference type="Pfam" id="PF20431">
    <property type="entry name" value="E_motif"/>
    <property type="match status" value="1"/>
</dbReference>
<accession>A0A5J4ZP26</accession>
<dbReference type="InterPro" id="IPR001752">
    <property type="entry name" value="Kinesin_motor_dom"/>
</dbReference>
<dbReference type="NCBIfam" id="TIGR00756">
    <property type="entry name" value="PPR"/>
    <property type="match status" value="5"/>
</dbReference>
<feature type="repeat" description="PPR" evidence="13">
    <location>
        <begin position="1165"/>
        <end position="1200"/>
    </location>
</feature>
<dbReference type="FunFam" id="1.25.40.10:FF:000205">
    <property type="entry name" value="Pentatricopeptide repeat-containing protein, mitochondrial"/>
    <property type="match status" value="1"/>
</dbReference>
<feature type="coiled-coil region" evidence="14">
    <location>
        <begin position="675"/>
        <end position="703"/>
    </location>
</feature>
<keyword evidence="7 12" id="KW-0505">Motor protein</keyword>